<feature type="region of interest" description="Disordered" evidence="10">
    <location>
        <begin position="1"/>
        <end position="118"/>
    </location>
</feature>
<name>A0AA38VLD6_9PEZI</name>
<proteinExistence type="predicted"/>
<dbReference type="CDD" id="cd21742">
    <property type="entry name" value="MobB_NDR_LATS-like"/>
    <property type="match status" value="1"/>
</dbReference>
<evidence type="ECO:0000256" key="9">
    <source>
        <dbReference type="PROSITE-ProRule" id="PRU10141"/>
    </source>
</evidence>
<evidence type="ECO:0000256" key="1">
    <source>
        <dbReference type="ARBA" id="ARBA00012513"/>
    </source>
</evidence>
<feature type="compositionally biased region" description="Acidic residues" evidence="10">
    <location>
        <begin position="567"/>
        <end position="584"/>
    </location>
</feature>
<comment type="caution">
    <text evidence="13">The sequence shown here is derived from an EMBL/GenBank/DDBJ whole genome shotgun (WGS) entry which is preliminary data.</text>
</comment>
<feature type="domain" description="AGC-kinase C-terminal" evidence="12">
    <location>
        <begin position="538"/>
        <end position="604"/>
    </location>
</feature>
<dbReference type="InterPro" id="IPR059233">
    <property type="entry name" value="MobB_NdrA/B/Cbk1"/>
</dbReference>
<keyword evidence="2" id="KW-0723">Serine/threonine-protein kinase</keyword>
<dbReference type="InterPro" id="IPR050236">
    <property type="entry name" value="Ser_Thr_kinase_AGC"/>
</dbReference>
<accession>A0AA38VLD6</accession>
<dbReference type="PROSITE" id="PS51285">
    <property type="entry name" value="AGC_KINASE_CTER"/>
    <property type="match status" value="1"/>
</dbReference>
<dbReference type="EC" id="2.7.11.1" evidence="1"/>
<feature type="binding site" evidence="9">
    <location>
        <position position="234"/>
    </location>
    <ligand>
        <name>ATP</name>
        <dbReference type="ChEBI" id="CHEBI:30616"/>
    </ligand>
</feature>
<feature type="region of interest" description="Disordered" evidence="10">
    <location>
        <begin position="567"/>
        <end position="591"/>
    </location>
</feature>
<dbReference type="InterPro" id="IPR000961">
    <property type="entry name" value="AGC-kinase_C"/>
</dbReference>
<organism evidence="13 14">
    <name type="scientific">Pleurostoma richardsiae</name>
    <dbReference type="NCBI Taxonomy" id="41990"/>
    <lineage>
        <taxon>Eukaryota</taxon>
        <taxon>Fungi</taxon>
        <taxon>Dikarya</taxon>
        <taxon>Ascomycota</taxon>
        <taxon>Pezizomycotina</taxon>
        <taxon>Sordariomycetes</taxon>
        <taxon>Sordariomycetidae</taxon>
        <taxon>Calosphaeriales</taxon>
        <taxon>Pleurostomataceae</taxon>
        <taxon>Pleurostoma</taxon>
    </lineage>
</organism>
<feature type="compositionally biased region" description="Polar residues" evidence="10">
    <location>
        <begin position="97"/>
        <end position="118"/>
    </location>
</feature>
<dbReference type="SMART" id="SM00133">
    <property type="entry name" value="S_TK_X"/>
    <property type="match status" value="1"/>
</dbReference>
<dbReference type="PROSITE" id="PS00108">
    <property type="entry name" value="PROTEIN_KINASE_ST"/>
    <property type="match status" value="1"/>
</dbReference>
<dbReference type="Gene3D" id="1.10.510.10">
    <property type="entry name" value="Transferase(Phosphotransferase) domain 1"/>
    <property type="match status" value="3"/>
</dbReference>
<dbReference type="InterPro" id="IPR000719">
    <property type="entry name" value="Prot_kinase_dom"/>
</dbReference>
<dbReference type="EMBL" id="JANBVO010000001">
    <property type="protein sequence ID" value="KAJ9157616.1"/>
    <property type="molecule type" value="Genomic_DNA"/>
</dbReference>
<comment type="catalytic activity">
    <reaction evidence="7">
        <text>L-threonyl-[protein] + ATP = O-phospho-L-threonyl-[protein] + ADP + H(+)</text>
        <dbReference type="Rhea" id="RHEA:46608"/>
        <dbReference type="Rhea" id="RHEA-COMP:11060"/>
        <dbReference type="Rhea" id="RHEA-COMP:11605"/>
        <dbReference type="ChEBI" id="CHEBI:15378"/>
        <dbReference type="ChEBI" id="CHEBI:30013"/>
        <dbReference type="ChEBI" id="CHEBI:30616"/>
        <dbReference type="ChEBI" id="CHEBI:61977"/>
        <dbReference type="ChEBI" id="CHEBI:456216"/>
        <dbReference type="EC" id="2.7.11.1"/>
    </reaction>
</comment>
<protein>
    <recommendedName>
        <fullName evidence="1">non-specific serine/threonine protein kinase</fullName>
        <ecNumber evidence="1">2.7.11.1</ecNumber>
    </recommendedName>
</protein>
<dbReference type="InterPro" id="IPR008271">
    <property type="entry name" value="Ser/Thr_kinase_AS"/>
</dbReference>
<evidence type="ECO:0000313" key="13">
    <source>
        <dbReference type="EMBL" id="KAJ9157616.1"/>
    </source>
</evidence>
<sequence>MSSSVFGLSVEPTVVHRSTPKSRPSLRSMESSPAQFTVSTESSSSLNGHSSTSNSHSGKPPKQPESTAKTSLSSKLSSSKGTSSGEKRGPTKRRNLANRSSPDGTLTTIEETVDESQVTPTVVTVERAAAAKIYLETYYHEALSYPPPRSLRRRLMEGELYHLGESLTVTQKENVRKTFYRQESDHLRQKTEHSCDDYNVVRILGKGSFGVVRLVRDKRTVDDSVPTKQVYAMKVIRKSAMLRTSQEGHLRAERDFLVNSEGSRWIVPLVASFQDACNLYLVMEYMPGGDFLGLLIRENILHETVARFYIAEMVVCVEEAHALKIIHRDIKPDNFLISASGHLKISDFGLAFNGHWSHDTAYYNSQRYSLIQKLKLNVEGDETDKKERPSACLKWISGINSGLERHDKKDPSDDEPLLQWRNRCGWSIGVILYECLYGHTPFLAEEGRHQTKQNILNHRVTFTIPSRPMISHRCQHLIASLLQEKEDRLCSRRYRFKDMQQRHSPSSTPSNSKAVVDFSGRYVYPYDAEDIKAHKWFKGVPWDRLIQLEPPFVPHIHSVDDSHYFDEEEPISDWSDSEEEEDENGQSTMPGTSVVVNATGAIVAGGEPLTLGQLTSPSLEKKLAREAELAESLREFPPAVQGTIKAWIATPYDSVRLRNMEGQINAEPSLQPTERELLKQVVRCYGKKERKRPRDRLLRDKNTRGTVMDLRKKNAFLGYTWRRTRAPEYYRAGRVGLGIENQFWYPGATDLAAIRALHKGKMSLG</sequence>
<evidence type="ECO:0000256" key="5">
    <source>
        <dbReference type="ARBA" id="ARBA00022777"/>
    </source>
</evidence>
<gene>
    <name evidence="13" type="ORF">NKR23_g602</name>
</gene>
<evidence type="ECO:0000259" key="12">
    <source>
        <dbReference type="PROSITE" id="PS51285"/>
    </source>
</evidence>
<dbReference type="InterPro" id="IPR011009">
    <property type="entry name" value="Kinase-like_dom_sf"/>
</dbReference>
<dbReference type="PANTHER" id="PTHR24356">
    <property type="entry name" value="SERINE/THREONINE-PROTEIN KINASE"/>
    <property type="match status" value="1"/>
</dbReference>
<keyword evidence="5 13" id="KW-0418">Kinase</keyword>
<evidence type="ECO:0000256" key="2">
    <source>
        <dbReference type="ARBA" id="ARBA00022527"/>
    </source>
</evidence>
<dbReference type="GO" id="GO:0035556">
    <property type="term" value="P:intracellular signal transduction"/>
    <property type="evidence" value="ECO:0007669"/>
    <property type="project" value="TreeGrafter"/>
</dbReference>
<feature type="compositionally biased region" description="Polar residues" evidence="10">
    <location>
        <begin position="28"/>
        <end position="38"/>
    </location>
</feature>
<dbReference type="GO" id="GO:0004674">
    <property type="term" value="F:protein serine/threonine kinase activity"/>
    <property type="evidence" value="ECO:0007669"/>
    <property type="project" value="UniProtKB-KW"/>
</dbReference>
<dbReference type="Pfam" id="PF00069">
    <property type="entry name" value="Pkinase"/>
    <property type="match status" value="1"/>
</dbReference>
<feature type="domain" description="Protein kinase" evidence="11">
    <location>
        <begin position="198"/>
        <end position="506"/>
    </location>
</feature>
<dbReference type="InterPro" id="IPR017441">
    <property type="entry name" value="Protein_kinase_ATP_BS"/>
</dbReference>
<reference evidence="13" key="1">
    <citation type="submission" date="2022-07" db="EMBL/GenBank/DDBJ databases">
        <title>Fungi with potential for degradation of polypropylene.</title>
        <authorList>
            <person name="Gostincar C."/>
        </authorList>
    </citation>
    <scope>NUCLEOTIDE SEQUENCE</scope>
    <source>
        <strain evidence="13">EXF-13308</strain>
    </source>
</reference>
<evidence type="ECO:0000256" key="10">
    <source>
        <dbReference type="SAM" id="MobiDB-lite"/>
    </source>
</evidence>
<keyword evidence="3" id="KW-0808">Transferase</keyword>
<feature type="compositionally biased region" description="Low complexity" evidence="10">
    <location>
        <begin position="66"/>
        <end position="84"/>
    </location>
</feature>
<feature type="compositionally biased region" description="Low complexity" evidence="10">
    <location>
        <begin position="39"/>
        <end position="58"/>
    </location>
</feature>
<comment type="catalytic activity">
    <reaction evidence="8">
        <text>L-seryl-[protein] + ATP = O-phospho-L-seryl-[protein] + ADP + H(+)</text>
        <dbReference type="Rhea" id="RHEA:17989"/>
        <dbReference type="Rhea" id="RHEA-COMP:9863"/>
        <dbReference type="Rhea" id="RHEA-COMP:11604"/>
        <dbReference type="ChEBI" id="CHEBI:15378"/>
        <dbReference type="ChEBI" id="CHEBI:29999"/>
        <dbReference type="ChEBI" id="CHEBI:30616"/>
        <dbReference type="ChEBI" id="CHEBI:83421"/>
        <dbReference type="ChEBI" id="CHEBI:456216"/>
        <dbReference type="EC" id="2.7.11.1"/>
    </reaction>
</comment>
<dbReference type="GO" id="GO:0005524">
    <property type="term" value="F:ATP binding"/>
    <property type="evidence" value="ECO:0007669"/>
    <property type="project" value="UniProtKB-UniRule"/>
</dbReference>
<dbReference type="AlphaFoldDB" id="A0AA38VLD6"/>
<dbReference type="SMART" id="SM00220">
    <property type="entry name" value="S_TKc"/>
    <property type="match status" value="1"/>
</dbReference>
<evidence type="ECO:0000256" key="4">
    <source>
        <dbReference type="ARBA" id="ARBA00022741"/>
    </source>
</evidence>
<keyword evidence="14" id="KW-1185">Reference proteome</keyword>
<keyword evidence="4 9" id="KW-0547">Nucleotide-binding</keyword>
<dbReference type="PROSITE" id="PS50011">
    <property type="entry name" value="PROTEIN_KINASE_DOM"/>
    <property type="match status" value="1"/>
</dbReference>
<evidence type="ECO:0000256" key="6">
    <source>
        <dbReference type="ARBA" id="ARBA00022840"/>
    </source>
</evidence>
<evidence type="ECO:0000313" key="14">
    <source>
        <dbReference type="Proteomes" id="UP001174694"/>
    </source>
</evidence>
<evidence type="ECO:0000259" key="11">
    <source>
        <dbReference type="PROSITE" id="PS50011"/>
    </source>
</evidence>
<evidence type="ECO:0000256" key="3">
    <source>
        <dbReference type="ARBA" id="ARBA00022679"/>
    </source>
</evidence>
<dbReference type="PROSITE" id="PS00107">
    <property type="entry name" value="PROTEIN_KINASE_ATP"/>
    <property type="match status" value="1"/>
</dbReference>
<evidence type="ECO:0000256" key="7">
    <source>
        <dbReference type="ARBA" id="ARBA00047899"/>
    </source>
</evidence>
<dbReference type="Gene3D" id="3.30.200.20">
    <property type="entry name" value="Phosphorylase Kinase, domain 1"/>
    <property type="match status" value="2"/>
</dbReference>
<evidence type="ECO:0000256" key="8">
    <source>
        <dbReference type="ARBA" id="ARBA00048679"/>
    </source>
</evidence>
<dbReference type="PANTHER" id="PTHR24356:SF400">
    <property type="entry name" value="SERINE_THREONINE-PROTEIN KINASE CBK1"/>
    <property type="match status" value="1"/>
</dbReference>
<dbReference type="SUPFAM" id="SSF56112">
    <property type="entry name" value="Protein kinase-like (PK-like)"/>
    <property type="match status" value="1"/>
</dbReference>
<dbReference type="Proteomes" id="UP001174694">
    <property type="component" value="Unassembled WGS sequence"/>
</dbReference>
<keyword evidence="6 9" id="KW-0067">ATP-binding</keyword>